<protein>
    <submittedName>
        <fullName evidence="3">Uncharacterized protein</fullName>
    </submittedName>
</protein>
<feature type="region of interest" description="Disordered" evidence="1">
    <location>
        <begin position="1"/>
        <end position="31"/>
    </location>
</feature>
<evidence type="ECO:0000313" key="4">
    <source>
        <dbReference type="Proteomes" id="UP000319817"/>
    </source>
</evidence>
<dbReference type="Proteomes" id="UP000319817">
    <property type="component" value="Chromosome"/>
</dbReference>
<evidence type="ECO:0000256" key="2">
    <source>
        <dbReference type="SAM" id="Phobius"/>
    </source>
</evidence>
<evidence type="ECO:0000313" key="3">
    <source>
        <dbReference type="EMBL" id="QDT11141.1"/>
    </source>
</evidence>
<sequence>MLIRDPNYPETDHGEACSHSEIDSRREPSQREQLYSEQVTGLVALISAVLIAILLRSICT</sequence>
<keyword evidence="2" id="KW-1133">Transmembrane helix</keyword>
<dbReference type="EMBL" id="CP036526">
    <property type="protein sequence ID" value="QDT11141.1"/>
    <property type="molecule type" value="Genomic_DNA"/>
</dbReference>
<gene>
    <name evidence="3" type="ORF">K239x_31350</name>
</gene>
<keyword evidence="4" id="KW-1185">Reference proteome</keyword>
<proteinExistence type="predicted"/>
<keyword evidence="2" id="KW-0472">Membrane</keyword>
<accession>A0A517NVJ5</accession>
<name>A0A517NVJ5_9BACT</name>
<keyword evidence="2" id="KW-0812">Transmembrane</keyword>
<dbReference type="AlphaFoldDB" id="A0A517NVJ5"/>
<dbReference type="RefSeq" id="WP_145418946.1">
    <property type="nucleotide sequence ID" value="NZ_CP036526.1"/>
</dbReference>
<feature type="transmembrane region" description="Helical" evidence="2">
    <location>
        <begin position="39"/>
        <end position="59"/>
    </location>
</feature>
<organism evidence="3 4">
    <name type="scientific">Stieleria marina</name>
    <dbReference type="NCBI Taxonomy" id="1930275"/>
    <lineage>
        <taxon>Bacteria</taxon>
        <taxon>Pseudomonadati</taxon>
        <taxon>Planctomycetota</taxon>
        <taxon>Planctomycetia</taxon>
        <taxon>Pirellulales</taxon>
        <taxon>Pirellulaceae</taxon>
        <taxon>Stieleria</taxon>
    </lineage>
</organism>
<evidence type="ECO:0000256" key="1">
    <source>
        <dbReference type="SAM" id="MobiDB-lite"/>
    </source>
</evidence>
<feature type="compositionally biased region" description="Basic and acidic residues" evidence="1">
    <location>
        <begin position="10"/>
        <end position="30"/>
    </location>
</feature>
<reference evidence="3 4" key="1">
    <citation type="submission" date="2019-02" db="EMBL/GenBank/DDBJ databases">
        <title>Deep-cultivation of Planctomycetes and their phenomic and genomic characterization uncovers novel biology.</title>
        <authorList>
            <person name="Wiegand S."/>
            <person name="Jogler M."/>
            <person name="Boedeker C."/>
            <person name="Pinto D."/>
            <person name="Vollmers J."/>
            <person name="Rivas-Marin E."/>
            <person name="Kohn T."/>
            <person name="Peeters S.H."/>
            <person name="Heuer A."/>
            <person name="Rast P."/>
            <person name="Oberbeckmann S."/>
            <person name="Bunk B."/>
            <person name="Jeske O."/>
            <person name="Meyerdierks A."/>
            <person name="Storesund J.E."/>
            <person name="Kallscheuer N."/>
            <person name="Luecker S."/>
            <person name="Lage O.M."/>
            <person name="Pohl T."/>
            <person name="Merkel B.J."/>
            <person name="Hornburger P."/>
            <person name="Mueller R.-W."/>
            <person name="Bruemmer F."/>
            <person name="Labrenz M."/>
            <person name="Spormann A.M."/>
            <person name="Op den Camp H."/>
            <person name="Overmann J."/>
            <person name="Amann R."/>
            <person name="Jetten M.S.M."/>
            <person name="Mascher T."/>
            <person name="Medema M.H."/>
            <person name="Devos D.P."/>
            <person name="Kaster A.-K."/>
            <person name="Ovreas L."/>
            <person name="Rohde M."/>
            <person name="Galperin M.Y."/>
            <person name="Jogler C."/>
        </authorList>
    </citation>
    <scope>NUCLEOTIDE SEQUENCE [LARGE SCALE GENOMIC DNA]</scope>
    <source>
        <strain evidence="3 4">K23_9</strain>
    </source>
</reference>